<dbReference type="EMBL" id="MU839843">
    <property type="protein sequence ID" value="KAK1751135.1"/>
    <property type="molecule type" value="Genomic_DNA"/>
</dbReference>
<evidence type="ECO:0000313" key="5">
    <source>
        <dbReference type="Proteomes" id="UP001239445"/>
    </source>
</evidence>
<name>A0AAJ0B4M3_9PEZI</name>
<proteinExistence type="predicted"/>
<dbReference type="PANTHER" id="PTHR10622">
    <property type="entry name" value="HET DOMAIN-CONTAINING PROTEIN"/>
    <property type="match status" value="1"/>
</dbReference>
<dbReference type="Pfam" id="PF26640">
    <property type="entry name" value="DUF8212"/>
    <property type="match status" value="1"/>
</dbReference>
<feature type="domain" description="DUF8212" evidence="3">
    <location>
        <begin position="221"/>
        <end position="250"/>
    </location>
</feature>
<feature type="domain" description="Heterokaryon incompatibility" evidence="2">
    <location>
        <begin position="23"/>
        <end position="108"/>
    </location>
</feature>
<evidence type="ECO:0000259" key="3">
    <source>
        <dbReference type="Pfam" id="PF26640"/>
    </source>
</evidence>
<dbReference type="Proteomes" id="UP001239445">
    <property type="component" value="Unassembled WGS sequence"/>
</dbReference>
<dbReference type="AlphaFoldDB" id="A0AAJ0B4M3"/>
<keyword evidence="1" id="KW-0812">Transmembrane</keyword>
<reference evidence="4" key="1">
    <citation type="submission" date="2023-06" db="EMBL/GenBank/DDBJ databases">
        <title>Genome-scale phylogeny and comparative genomics of the fungal order Sordariales.</title>
        <authorList>
            <consortium name="Lawrence Berkeley National Laboratory"/>
            <person name="Hensen N."/>
            <person name="Bonometti L."/>
            <person name="Westerberg I."/>
            <person name="Brannstrom I.O."/>
            <person name="Guillou S."/>
            <person name="Cros-Aarteil S."/>
            <person name="Calhoun S."/>
            <person name="Haridas S."/>
            <person name="Kuo A."/>
            <person name="Mondo S."/>
            <person name="Pangilinan J."/>
            <person name="Riley R."/>
            <person name="Labutti K."/>
            <person name="Andreopoulos B."/>
            <person name="Lipzen A."/>
            <person name="Chen C."/>
            <person name="Yanf M."/>
            <person name="Daum C."/>
            <person name="Ng V."/>
            <person name="Clum A."/>
            <person name="Steindorff A."/>
            <person name="Ohm R."/>
            <person name="Martin F."/>
            <person name="Silar P."/>
            <person name="Natvig D."/>
            <person name="Lalanne C."/>
            <person name="Gautier V."/>
            <person name="Ament-Velasquez S.L."/>
            <person name="Kruys A."/>
            <person name="Hutchinson M.I."/>
            <person name="Powell A.J."/>
            <person name="Barry K."/>
            <person name="Miller A.N."/>
            <person name="Grigoriev I.V."/>
            <person name="Debuchy R."/>
            <person name="Gladieux P."/>
            <person name="Thoren M.H."/>
            <person name="Johannesson H."/>
        </authorList>
    </citation>
    <scope>NUCLEOTIDE SEQUENCE</scope>
    <source>
        <strain evidence="4">PSN4</strain>
    </source>
</reference>
<sequence length="559" mass="64339">MWLINVHNYNLKEFLNENDLPRYAILSHTWGDREVTFAELKSGTVTKGRGWEKIKETCRLARSERINWAWVDTCCIDKDSSANLTESLNSMFRWYQKSTVCYVWLEDLEPATPFHIGIARSRWVTRGWTLQELIAPRDMVFFDAEWGFRGDKRDKCVELSAATGIPEELLRMESRISDYTVAQRMSWAAKRVMTRVEDTAYCLLGLFEVSMPLIYGEGTMAFHRLQEEIMRRDNDMTLFAWNPLKDQPTNGRHCSLLAISPAAFLGCGNIKKWPLSVYNPDFSVTNKGLRTTGYLALGQGLQKDESRPERLDYSMRVGRIPRGSQGDEQKFMIVSIVLWKAGPDLYLREREELLISSDEFDGVKDTVRSTIYIVTKMQPPDLGVLAEIRQGATRLIVPGSILRRPVPESYWSYSDLLFFEQSNGLEDVHLAFVHVNVSPVVLPFVVVFVVGQGGRRRSYIFEADQDKRSTRKLFSLPRANLHVEFSEFADAYPDLPLKDRVRINVDHIDYVVSVGFRQVLHLVFPDHPVTMHELRVRVERSRRLSDGGASVYQSEGEDR</sequence>
<evidence type="ECO:0000259" key="2">
    <source>
        <dbReference type="Pfam" id="PF06985"/>
    </source>
</evidence>
<feature type="transmembrane region" description="Helical" evidence="1">
    <location>
        <begin position="428"/>
        <end position="450"/>
    </location>
</feature>
<organism evidence="4 5">
    <name type="scientific">Echria macrotheca</name>
    <dbReference type="NCBI Taxonomy" id="438768"/>
    <lineage>
        <taxon>Eukaryota</taxon>
        <taxon>Fungi</taxon>
        <taxon>Dikarya</taxon>
        <taxon>Ascomycota</taxon>
        <taxon>Pezizomycotina</taxon>
        <taxon>Sordariomycetes</taxon>
        <taxon>Sordariomycetidae</taxon>
        <taxon>Sordariales</taxon>
        <taxon>Schizotheciaceae</taxon>
        <taxon>Echria</taxon>
    </lineage>
</organism>
<dbReference type="PANTHER" id="PTHR10622:SF12">
    <property type="entry name" value="HET DOMAIN-CONTAINING PROTEIN"/>
    <property type="match status" value="1"/>
</dbReference>
<keyword evidence="1" id="KW-1133">Transmembrane helix</keyword>
<dbReference type="Pfam" id="PF06985">
    <property type="entry name" value="HET"/>
    <property type="match status" value="1"/>
</dbReference>
<evidence type="ECO:0000256" key="1">
    <source>
        <dbReference type="SAM" id="Phobius"/>
    </source>
</evidence>
<gene>
    <name evidence="4" type="ORF">QBC47DRAFT_84653</name>
</gene>
<comment type="caution">
    <text evidence="4">The sequence shown here is derived from an EMBL/GenBank/DDBJ whole genome shotgun (WGS) entry which is preliminary data.</text>
</comment>
<keyword evidence="1" id="KW-0472">Membrane</keyword>
<accession>A0AAJ0B4M3</accession>
<evidence type="ECO:0000313" key="4">
    <source>
        <dbReference type="EMBL" id="KAK1751135.1"/>
    </source>
</evidence>
<dbReference type="InterPro" id="IPR010730">
    <property type="entry name" value="HET"/>
</dbReference>
<dbReference type="InterPro" id="IPR058525">
    <property type="entry name" value="DUF8212"/>
</dbReference>
<keyword evidence="5" id="KW-1185">Reference proteome</keyword>
<protein>
    <submittedName>
        <fullName evidence="4">Heterokaryon incompatibility protein-domain-containing protein</fullName>
    </submittedName>
</protein>